<comment type="caution">
    <text evidence="2">The sequence shown here is derived from an EMBL/GenBank/DDBJ whole genome shotgun (WGS) entry which is preliminary data.</text>
</comment>
<dbReference type="PANTHER" id="PTHR14710:SF2">
    <property type="entry name" value="GEM-ASSOCIATED PROTEIN 6"/>
    <property type="match status" value="1"/>
</dbReference>
<evidence type="ECO:0000313" key="2">
    <source>
        <dbReference type="EMBL" id="CAD5118965.1"/>
    </source>
</evidence>
<organism evidence="2 3">
    <name type="scientific">Dimorphilus gyrociliatus</name>
    <dbReference type="NCBI Taxonomy" id="2664684"/>
    <lineage>
        <taxon>Eukaryota</taxon>
        <taxon>Metazoa</taxon>
        <taxon>Spiralia</taxon>
        <taxon>Lophotrochozoa</taxon>
        <taxon>Annelida</taxon>
        <taxon>Polychaeta</taxon>
        <taxon>Polychaeta incertae sedis</taxon>
        <taxon>Dinophilidae</taxon>
        <taxon>Dimorphilus</taxon>
    </lineage>
</organism>
<feature type="domain" description="AD" evidence="1">
    <location>
        <begin position="69"/>
        <end position="167"/>
    </location>
</feature>
<protein>
    <submittedName>
        <fullName evidence="2">DgyrCDS7636</fullName>
    </submittedName>
</protein>
<accession>A0A7I8VTV2</accession>
<keyword evidence="3" id="KW-1185">Reference proteome</keyword>
<dbReference type="InterPro" id="IPR047574">
    <property type="entry name" value="AD"/>
</dbReference>
<dbReference type="GO" id="GO:0000245">
    <property type="term" value="P:spliceosomal complex assembly"/>
    <property type="evidence" value="ECO:0007669"/>
    <property type="project" value="InterPro"/>
</dbReference>
<dbReference type="Gene3D" id="2.30.30.100">
    <property type="match status" value="1"/>
</dbReference>
<dbReference type="GO" id="GO:0005634">
    <property type="term" value="C:nucleus"/>
    <property type="evidence" value="ECO:0007669"/>
    <property type="project" value="InterPro"/>
</dbReference>
<dbReference type="Pfam" id="PF06372">
    <property type="entry name" value="Gemin6"/>
    <property type="match status" value="1"/>
</dbReference>
<dbReference type="PANTHER" id="PTHR14710">
    <property type="entry name" value="GEM-ASSOCIATED PROTEIN 6"/>
    <property type="match status" value="1"/>
</dbReference>
<dbReference type="InterPro" id="IPR046857">
    <property type="entry name" value="Gemin6_Sm-like_dom"/>
</dbReference>
<dbReference type="InterPro" id="IPR009422">
    <property type="entry name" value="Gemin6"/>
</dbReference>
<dbReference type="AlphaFoldDB" id="A0A7I8VTV2"/>
<evidence type="ECO:0000313" key="3">
    <source>
        <dbReference type="Proteomes" id="UP000549394"/>
    </source>
</evidence>
<dbReference type="Proteomes" id="UP000549394">
    <property type="component" value="Unassembled WGS sequence"/>
</dbReference>
<evidence type="ECO:0000259" key="1">
    <source>
        <dbReference type="PROSITE" id="PS52001"/>
    </source>
</evidence>
<dbReference type="CDD" id="cd11676">
    <property type="entry name" value="Gemin6"/>
    <property type="match status" value="1"/>
</dbReference>
<proteinExistence type="predicted"/>
<dbReference type="EMBL" id="CAJFCJ010000009">
    <property type="protein sequence ID" value="CAD5118965.1"/>
    <property type="molecule type" value="Genomic_DNA"/>
</dbReference>
<dbReference type="GO" id="GO:0032797">
    <property type="term" value="C:SMN complex"/>
    <property type="evidence" value="ECO:0007669"/>
    <property type="project" value="TreeGrafter"/>
</dbReference>
<reference evidence="2 3" key="1">
    <citation type="submission" date="2020-08" db="EMBL/GenBank/DDBJ databases">
        <authorList>
            <person name="Hejnol A."/>
        </authorList>
    </citation>
    <scope>NUCLEOTIDE SEQUENCE [LARGE SCALE GENOMIC DNA]</scope>
</reference>
<dbReference type="GO" id="GO:0000387">
    <property type="term" value="P:spliceosomal snRNP assembly"/>
    <property type="evidence" value="ECO:0007669"/>
    <property type="project" value="TreeGrafter"/>
</dbReference>
<name>A0A7I8VTV2_9ANNE</name>
<sequence length="167" mass="19251">MEEQEIPLSNDEFKSLKTDPESLHSYVYKEIEIIMNNKSKYTGWVYTIDPESFTIVLVNFEDNSIELITSHSIQGIRIINNDSSVKKQELDDLVKKKFGSEKERKQSRNIEDVIKYFNQLRIPVERQGNILLVAGIVNVTSPFTENDCVSTNPMALANIQKFLSNFE</sequence>
<dbReference type="OrthoDB" id="77463at2759"/>
<dbReference type="PROSITE" id="PS52001">
    <property type="entry name" value="AD"/>
    <property type="match status" value="1"/>
</dbReference>
<gene>
    <name evidence="2" type="ORF">DGYR_LOCUS7265</name>
</gene>